<dbReference type="OrthoDB" id="5824169at2"/>
<organism evidence="2 3">
    <name type="scientific">Grimontia celer</name>
    <dbReference type="NCBI Taxonomy" id="1796497"/>
    <lineage>
        <taxon>Bacteria</taxon>
        <taxon>Pseudomonadati</taxon>
        <taxon>Pseudomonadota</taxon>
        <taxon>Gammaproteobacteria</taxon>
        <taxon>Vibrionales</taxon>
        <taxon>Vibrionaceae</taxon>
        <taxon>Grimontia</taxon>
    </lineage>
</organism>
<keyword evidence="3" id="KW-1185">Reference proteome</keyword>
<dbReference type="Proteomes" id="UP000071641">
    <property type="component" value="Unassembled WGS sequence"/>
</dbReference>
<sequence>MSDVPSAVVEVAANAQTVAESSGSVWPYVVGGIALVVAAGFWGYKLVSRPTFIIKQIRRRNLKAMKKEGIESSEATNDLDRLLTAIEEHAVANKMSGADMIKLLAPLNDQNRMKSAKDMYLTMQHIAREVGNTRLAGEFKGKSTGVKSGSKLMAGLFKRAGI</sequence>
<protein>
    <submittedName>
        <fullName evidence="2">Uncharacterized protein</fullName>
    </submittedName>
</protein>
<dbReference type="RefSeq" id="WP_062661761.1">
    <property type="nucleotide sequence ID" value="NZ_FIZX01000001.1"/>
</dbReference>
<name>A0A128EYH0_9GAMM</name>
<keyword evidence="1" id="KW-0472">Membrane</keyword>
<gene>
    <name evidence="2" type="ORF">GCE9029_01245</name>
</gene>
<dbReference type="EMBL" id="FIZX01000001">
    <property type="protein sequence ID" value="CZF79081.1"/>
    <property type="molecule type" value="Genomic_DNA"/>
</dbReference>
<accession>A0A128EYH0</accession>
<dbReference type="AlphaFoldDB" id="A0A128EYH0"/>
<proteinExistence type="predicted"/>
<evidence type="ECO:0000256" key="1">
    <source>
        <dbReference type="SAM" id="Phobius"/>
    </source>
</evidence>
<evidence type="ECO:0000313" key="2">
    <source>
        <dbReference type="EMBL" id="CZF79081.1"/>
    </source>
</evidence>
<keyword evidence="1" id="KW-0812">Transmembrane</keyword>
<feature type="transmembrane region" description="Helical" evidence="1">
    <location>
        <begin position="25"/>
        <end position="47"/>
    </location>
</feature>
<keyword evidence="1" id="KW-1133">Transmembrane helix</keyword>
<evidence type="ECO:0000313" key="3">
    <source>
        <dbReference type="Proteomes" id="UP000071641"/>
    </source>
</evidence>
<reference evidence="3" key="1">
    <citation type="submission" date="2016-02" db="EMBL/GenBank/DDBJ databases">
        <authorList>
            <person name="Rodrigo-Torres Lidia"/>
            <person name="Arahal R.David."/>
        </authorList>
    </citation>
    <scope>NUCLEOTIDE SEQUENCE [LARGE SCALE GENOMIC DNA]</scope>
    <source>
        <strain evidence="3">CECT 9029</strain>
    </source>
</reference>